<protein>
    <submittedName>
        <fullName evidence="2">Uncharacterized protein</fullName>
    </submittedName>
</protein>
<proteinExistence type="predicted"/>
<name>A0A4Y2D407_ARAVE</name>
<dbReference type="EMBL" id="BGPR01000291">
    <property type="protein sequence ID" value="GBM10856.1"/>
    <property type="molecule type" value="Genomic_DNA"/>
</dbReference>
<organism evidence="2 3">
    <name type="scientific">Araneus ventricosus</name>
    <name type="common">Orbweaver spider</name>
    <name type="synonym">Epeira ventricosa</name>
    <dbReference type="NCBI Taxonomy" id="182803"/>
    <lineage>
        <taxon>Eukaryota</taxon>
        <taxon>Metazoa</taxon>
        <taxon>Ecdysozoa</taxon>
        <taxon>Arthropoda</taxon>
        <taxon>Chelicerata</taxon>
        <taxon>Arachnida</taxon>
        <taxon>Araneae</taxon>
        <taxon>Araneomorphae</taxon>
        <taxon>Entelegynae</taxon>
        <taxon>Araneoidea</taxon>
        <taxon>Araneidae</taxon>
        <taxon>Araneus</taxon>
    </lineage>
</organism>
<dbReference type="Proteomes" id="UP000499080">
    <property type="component" value="Unassembled WGS sequence"/>
</dbReference>
<keyword evidence="3" id="KW-1185">Reference proteome</keyword>
<feature type="region of interest" description="Disordered" evidence="1">
    <location>
        <begin position="1"/>
        <end position="36"/>
    </location>
</feature>
<evidence type="ECO:0000313" key="2">
    <source>
        <dbReference type="EMBL" id="GBM10856.1"/>
    </source>
</evidence>
<evidence type="ECO:0000256" key="1">
    <source>
        <dbReference type="SAM" id="MobiDB-lite"/>
    </source>
</evidence>
<reference evidence="2 3" key="1">
    <citation type="journal article" date="2019" name="Sci. Rep.">
        <title>Orb-weaving spider Araneus ventricosus genome elucidates the spidroin gene catalogue.</title>
        <authorList>
            <person name="Kono N."/>
            <person name="Nakamura H."/>
            <person name="Ohtoshi R."/>
            <person name="Moran D.A.P."/>
            <person name="Shinohara A."/>
            <person name="Yoshida Y."/>
            <person name="Fujiwara M."/>
            <person name="Mori M."/>
            <person name="Tomita M."/>
            <person name="Arakawa K."/>
        </authorList>
    </citation>
    <scope>NUCLEOTIDE SEQUENCE [LARGE SCALE GENOMIC DNA]</scope>
</reference>
<accession>A0A4Y2D407</accession>
<gene>
    <name evidence="2" type="ORF">AVEN_42116_1</name>
</gene>
<sequence length="106" mass="11589">MILRATGPIHGGSSVESGLGPGALRPQGPDLTIRPPRPFESLTLTFDVREIFRYTNKKRSKGASLTSLGIGYRLTHDCFAHGSFCETLDEKFPVVIGPSEDMIIEE</sequence>
<evidence type="ECO:0000313" key="3">
    <source>
        <dbReference type="Proteomes" id="UP000499080"/>
    </source>
</evidence>
<dbReference type="AlphaFoldDB" id="A0A4Y2D407"/>
<comment type="caution">
    <text evidence="2">The sequence shown here is derived from an EMBL/GenBank/DDBJ whole genome shotgun (WGS) entry which is preliminary data.</text>
</comment>